<proteinExistence type="predicted"/>
<evidence type="ECO:0000313" key="1">
    <source>
        <dbReference type="EMBL" id="CAL7938369.1"/>
    </source>
</evidence>
<accession>A0ABP1NEK9</accession>
<evidence type="ECO:0008006" key="3">
    <source>
        <dbReference type="Google" id="ProtNLM"/>
    </source>
</evidence>
<comment type="caution">
    <text evidence="1">The sequence shown here is derived from an EMBL/GenBank/DDBJ whole genome shotgun (WGS) entry which is preliminary data.</text>
</comment>
<sequence length="173" mass="19267">MDIKSCFRSDADGITDSGHCPKCSASLNFTKASNPLGQHIKQEPAKTLVKPMESSYVMQIVSSGVRPDNVYEAKMLLAPEVELSSIKITVKGNNLRVNVFKPLNDQFVKQLPNINEKSVFGDLVRRTMRHCENLLIPEDIDSAKVRAVVDNKNRMLVLTAPASKPKMRNIEKS</sequence>
<reference evidence="1 2" key="1">
    <citation type="submission" date="2024-08" db="EMBL/GenBank/DDBJ databases">
        <authorList>
            <person name="Will J Nash"/>
            <person name="Angela Man"/>
            <person name="Seanna McTaggart"/>
            <person name="Kendall Baker"/>
            <person name="Tom Barker"/>
            <person name="Leah Catchpole"/>
            <person name="Alex Durrant"/>
            <person name="Karim Gharbi"/>
            <person name="Naomi Irish"/>
            <person name="Gemy Kaithakottil"/>
            <person name="Debby Ku"/>
            <person name="Aaliyah Providence"/>
            <person name="Felix Shaw"/>
            <person name="David Swarbreck"/>
            <person name="Chris Watkins"/>
            <person name="Ann M. McCartney"/>
            <person name="Giulio Formenti"/>
            <person name="Alice Mouton"/>
            <person name="Noel Vella"/>
            <person name="Bjorn M von Reumont"/>
            <person name="Adriana Vella"/>
            <person name="Wilfried Haerty"/>
        </authorList>
    </citation>
    <scope>NUCLEOTIDE SEQUENCE [LARGE SCALE GENOMIC DNA]</scope>
</reference>
<organism evidence="1 2">
    <name type="scientific">Xylocopa violacea</name>
    <name type="common">Violet carpenter bee</name>
    <name type="synonym">Apis violacea</name>
    <dbReference type="NCBI Taxonomy" id="135666"/>
    <lineage>
        <taxon>Eukaryota</taxon>
        <taxon>Metazoa</taxon>
        <taxon>Ecdysozoa</taxon>
        <taxon>Arthropoda</taxon>
        <taxon>Hexapoda</taxon>
        <taxon>Insecta</taxon>
        <taxon>Pterygota</taxon>
        <taxon>Neoptera</taxon>
        <taxon>Endopterygota</taxon>
        <taxon>Hymenoptera</taxon>
        <taxon>Apocrita</taxon>
        <taxon>Aculeata</taxon>
        <taxon>Apoidea</taxon>
        <taxon>Anthophila</taxon>
        <taxon>Apidae</taxon>
        <taxon>Xylocopa</taxon>
        <taxon>Xylocopa</taxon>
    </lineage>
</organism>
<name>A0ABP1NEK9_XYLVO</name>
<gene>
    <name evidence="1" type="ORF">XYLVIOL_LOCUS3246</name>
</gene>
<evidence type="ECO:0000313" key="2">
    <source>
        <dbReference type="Proteomes" id="UP001642520"/>
    </source>
</evidence>
<keyword evidence="2" id="KW-1185">Reference proteome</keyword>
<dbReference type="Proteomes" id="UP001642520">
    <property type="component" value="Unassembled WGS sequence"/>
</dbReference>
<dbReference type="EMBL" id="CAXAJV020001288">
    <property type="protein sequence ID" value="CAL7938369.1"/>
    <property type="molecule type" value="Genomic_DNA"/>
</dbReference>
<protein>
    <recommendedName>
        <fullName evidence="3">SHSP domain-containing protein</fullName>
    </recommendedName>
</protein>